<gene>
    <name evidence="2" type="ORF">J4M89_06195</name>
    <name evidence="1" type="ORF">JIN94_06185</name>
    <name evidence="3" type="ORF">LXE91_26760</name>
</gene>
<evidence type="ECO:0000313" key="6">
    <source>
        <dbReference type="Proteomes" id="UP001220209"/>
    </source>
</evidence>
<evidence type="ECO:0000313" key="3">
    <source>
        <dbReference type="EMBL" id="WFN19561.1"/>
    </source>
</evidence>
<proteinExistence type="predicted"/>
<keyword evidence="5" id="KW-1185">Reference proteome</keyword>
<evidence type="ECO:0000313" key="2">
    <source>
        <dbReference type="EMBL" id="MBO1828967.1"/>
    </source>
</evidence>
<dbReference type="GeneID" id="93189015"/>
<organism evidence="1 4">
    <name type="scientific">Burkholderia contaminans</name>
    <dbReference type="NCBI Taxonomy" id="488447"/>
    <lineage>
        <taxon>Bacteria</taxon>
        <taxon>Pseudomonadati</taxon>
        <taxon>Pseudomonadota</taxon>
        <taxon>Betaproteobacteria</taxon>
        <taxon>Burkholderiales</taxon>
        <taxon>Burkholderiaceae</taxon>
        <taxon>Burkholderia</taxon>
        <taxon>Burkholderia cepacia complex</taxon>
    </lineage>
</organism>
<accession>A0A1E3FSN0</accession>
<dbReference type="OrthoDB" id="9007988at2"/>
<name>A0A1E3FSN0_9BURK</name>
<dbReference type="Proteomes" id="UP000664048">
    <property type="component" value="Unassembled WGS sequence"/>
</dbReference>
<protein>
    <submittedName>
        <fullName evidence="1">Uncharacterized protein</fullName>
    </submittedName>
</protein>
<evidence type="ECO:0000313" key="4">
    <source>
        <dbReference type="Proteomes" id="UP000611459"/>
    </source>
</evidence>
<dbReference type="Proteomes" id="UP000611459">
    <property type="component" value="Unassembled WGS sequence"/>
</dbReference>
<evidence type="ECO:0000313" key="5">
    <source>
        <dbReference type="Proteomes" id="UP000664048"/>
    </source>
</evidence>
<reference evidence="2 5" key="2">
    <citation type="submission" date="2021-03" db="EMBL/GenBank/DDBJ databases">
        <title>Clinical course, treatment and visual outcome of an outbreak of Burkholderia contaminans endophthalmitis following cataract surgery.</title>
        <authorList>
            <person name="Lind C."/>
            <person name="Olsen K."/>
            <person name="Angelsen N.K."/>
            <person name="Krefting E.A."/>
            <person name="Fossen K."/>
            <person name="Gravningen K."/>
            <person name="Depoorter E."/>
            <person name="Vandamme P."/>
            <person name="Bertelsen G."/>
        </authorList>
    </citation>
    <scope>NUCLEOTIDE SEQUENCE [LARGE SCALE GENOMIC DNA]</scope>
    <source>
        <strain evidence="2 5">51242556</strain>
    </source>
</reference>
<dbReference type="EMBL" id="CP090641">
    <property type="protein sequence ID" value="WFN19561.1"/>
    <property type="molecule type" value="Genomic_DNA"/>
</dbReference>
<dbReference type="EMBL" id="JAGEMX010000002">
    <property type="protein sequence ID" value="MBO1828967.1"/>
    <property type="molecule type" value="Genomic_DNA"/>
</dbReference>
<dbReference type="EMBL" id="JAENIB010000002">
    <property type="protein sequence ID" value="MBK1929462.1"/>
    <property type="molecule type" value="Genomic_DNA"/>
</dbReference>
<reference evidence="1" key="1">
    <citation type="submission" date="2021-01" db="EMBL/GenBank/DDBJ databases">
        <title>Outbreak of Burkholderia contaminns endophthalmitis traced to a clinical ventilation system.</title>
        <authorList>
            <person name="Lipuma J."/>
            <person name="Spilker T."/>
            <person name="Kratholm J."/>
        </authorList>
    </citation>
    <scope>NUCLEOTIDE SEQUENCE</scope>
    <source>
        <strain evidence="1">HI4954</strain>
    </source>
</reference>
<sequence length="117" mass="13114">MTQKHHAITGFRFAKQIARRSRVTNENRPIRLEEIRLLIGELVASVHQHGQAQAAPTSAVEYNARPAGKPVLPPQRKVFDVGPIDHSKSTLQIISMADAEARCRRETLMHFGQDPDV</sequence>
<evidence type="ECO:0000313" key="1">
    <source>
        <dbReference type="EMBL" id="MBK1929462.1"/>
    </source>
</evidence>
<dbReference type="AlphaFoldDB" id="A0A1E3FSN0"/>
<reference evidence="3 6" key="3">
    <citation type="submission" date="2021-12" db="EMBL/GenBank/DDBJ databases">
        <title>Genomic and phenotypic characterization of three Burkholderia contaminans isolates recovered from different sources.</title>
        <authorList>
            <person name="Lopez De Volder A."/>
            <person name="Fan Y."/>
            <person name="Nunvar J."/>
            <person name="Herrera T."/>
            <person name="Timp W."/>
            <person name="Degrossi J."/>
        </authorList>
    </citation>
    <scope>NUCLEOTIDE SEQUENCE [LARGE SCALE GENOMIC DNA]</scope>
    <source>
        <strain evidence="3 6">LMG 23361</strain>
    </source>
</reference>
<dbReference type="RefSeq" id="WP_039369856.1">
    <property type="nucleotide sequence ID" value="NZ_AP018357.1"/>
</dbReference>
<dbReference type="Proteomes" id="UP001220209">
    <property type="component" value="Chromosome 2"/>
</dbReference>